<protein>
    <submittedName>
        <fullName evidence="2">Uridine kinase</fullName>
    </submittedName>
</protein>
<dbReference type="PRINTS" id="PR00988">
    <property type="entry name" value="URIDINKINASE"/>
</dbReference>
<organism evidence="2 3">
    <name type="scientific">Chryseosolibacter histidini</name>
    <dbReference type="NCBI Taxonomy" id="2782349"/>
    <lineage>
        <taxon>Bacteria</taxon>
        <taxon>Pseudomonadati</taxon>
        <taxon>Bacteroidota</taxon>
        <taxon>Cytophagia</taxon>
        <taxon>Cytophagales</taxon>
        <taxon>Chryseotaleaceae</taxon>
        <taxon>Chryseosolibacter</taxon>
    </lineage>
</organism>
<dbReference type="Proteomes" id="UP001319200">
    <property type="component" value="Unassembled WGS sequence"/>
</dbReference>
<keyword evidence="3" id="KW-1185">Reference proteome</keyword>
<reference evidence="2 3" key="1">
    <citation type="submission" date="2021-05" db="EMBL/GenBank/DDBJ databases">
        <title>A Polyphasic approach of four new species of the genus Ohtaekwangia: Ohtaekwangia histidinii sp. nov., Ohtaekwangia cretensis sp. nov., Ohtaekwangia indiensis sp. nov., Ohtaekwangia reichenbachii sp. nov. from diverse environment.</title>
        <authorList>
            <person name="Octaviana S."/>
        </authorList>
    </citation>
    <scope>NUCLEOTIDE SEQUENCE [LARGE SCALE GENOMIC DNA]</scope>
    <source>
        <strain evidence="2 3">PWU4</strain>
    </source>
</reference>
<dbReference type="AlphaFoldDB" id="A0AAP2DP33"/>
<dbReference type="GO" id="GO:0005524">
    <property type="term" value="F:ATP binding"/>
    <property type="evidence" value="ECO:0007669"/>
    <property type="project" value="InterPro"/>
</dbReference>
<feature type="domain" description="Phosphoribulokinase/uridine kinase" evidence="1">
    <location>
        <begin position="7"/>
        <end position="185"/>
    </location>
</feature>
<dbReference type="Pfam" id="PF00485">
    <property type="entry name" value="PRK"/>
    <property type="match status" value="1"/>
</dbReference>
<dbReference type="SUPFAM" id="SSF52540">
    <property type="entry name" value="P-loop containing nucleoside triphosphate hydrolases"/>
    <property type="match status" value="1"/>
</dbReference>
<name>A0AAP2DP33_9BACT</name>
<dbReference type="Gene3D" id="3.40.50.300">
    <property type="entry name" value="P-loop containing nucleotide triphosphate hydrolases"/>
    <property type="match status" value="1"/>
</dbReference>
<comment type="caution">
    <text evidence="2">The sequence shown here is derived from an EMBL/GenBank/DDBJ whole genome shotgun (WGS) entry which is preliminary data.</text>
</comment>
<dbReference type="InterPro" id="IPR006083">
    <property type="entry name" value="PRK/URK"/>
</dbReference>
<gene>
    <name evidence="2" type="ORF">KK083_18995</name>
</gene>
<sequence length="208" mass="23994">MQKPFTIGITGGSGSGKTFFINSLSSRFAPDEICLISQDHYYKAINLQTIDSNGIENFDLPSAIEREKFHEDILKIKKGETVTIKEYTFNNPKAEPTYLVFKPAPILIIEGLFVQYFEEIASELDLKIFIEAKDYIKLSRRIRRDNDERGYDIHDVLYRFQHHVMPVYETLIKPLKQQTDLIIPNNQDFSKALDILTMALKTKLKASV</sequence>
<dbReference type="PANTHER" id="PTHR10285">
    <property type="entry name" value="URIDINE KINASE"/>
    <property type="match status" value="1"/>
</dbReference>
<accession>A0AAP2DP33</accession>
<keyword evidence="2" id="KW-0418">Kinase</keyword>
<dbReference type="InterPro" id="IPR027417">
    <property type="entry name" value="P-loop_NTPase"/>
</dbReference>
<keyword evidence="2" id="KW-0808">Transferase</keyword>
<dbReference type="EMBL" id="JAHESF010000019">
    <property type="protein sequence ID" value="MBT1698989.1"/>
    <property type="molecule type" value="Genomic_DNA"/>
</dbReference>
<dbReference type="GO" id="GO:0016301">
    <property type="term" value="F:kinase activity"/>
    <property type="evidence" value="ECO:0007669"/>
    <property type="project" value="UniProtKB-KW"/>
</dbReference>
<evidence type="ECO:0000259" key="1">
    <source>
        <dbReference type="Pfam" id="PF00485"/>
    </source>
</evidence>
<evidence type="ECO:0000313" key="3">
    <source>
        <dbReference type="Proteomes" id="UP001319200"/>
    </source>
</evidence>
<evidence type="ECO:0000313" key="2">
    <source>
        <dbReference type="EMBL" id="MBT1698989.1"/>
    </source>
</evidence>
<proteinExistence type="predicted"/>
<dbReference type="RefSeq" id="WP_254166226.1">
    <property type="nucleotide sequence ID" value="NZ_JAHESF010000019.1"/>
</dbReference>